<keyword evidence="2" id="KW-1185">Reference proteome</keyword>
<dbReference type="PANTHER" id="PTHR11012:SF48">
    <property type="entry name" value="CHK KINASE-LIKE DOMAIN-CONTAINING PROTEIN-RELATED"/>
    <property type="match status" value="1"/>
</dbReference>
<proteinExistence type="predicted"/>
<evidence type="ECO:0000313" key="2">
    <source>
        <dbReference type="Proteomes" id="UP000466442"/>
    </source>
</evidence>
<reference evidence="1" key="1">
    <citation type="journal article" date="2021" name="Mol. Ecol. Resour.">
        <title>Apolygus lucorum genome provides insights into omnivorousness and mesophyll feeding.</title>
        <authorList>
            <person name="Liu Y."/>
            <person name="Liu H."/>
            <person name="Wang H."/>
            <person name="Huang T."/>
            <person name="Liu B."/>
            <person name="Yang B."/>
            <person name="Yin L."/>
            <person name="Li B."/>
            <person name="Zhang Y."/>
            <person name="Zhang S."/>
            <person name="Jiang F."/>
            <person name="Zhang X."/>
            <person name="Ren Y."/>
            <person name="Wang B."/>
            <person name="Wang S."/>
            <person name="Lu Y."/>
            <person name="Wu K."/>
            <person name="Fan W."/>
            <person name="Wang G."/>
        </authorList>
    </citation>
    <scope>NUCLEOTIDE SEQUENCE</scope>
    <source>
        <strain evidence="1">12Hb</strain>
    </source>
</reference>
<dbReference type="PANTHER" id="PTHR11012">
    <property type="entry name" value="PROTEIN KINASE-LIKE DOMAIN-CONTAINING"/>
    <property type="match status" value="1"/>
</dbReference>
<dbReference type="SUPFAM" id="SSF56112">
    <property type="entry name" value="Protein kinase-like (PK-like)"/>
    <property type="match status" value="1"/>
</dbReference>
<dbReference type="InterPro" id="IPR004119">
    <property type="entry name" value="EcKL"/>
</dbReference>
<dbReference type="EMBL" id="WIXP02000004">
    <property type="protein sequence ID" value="KAF6212446.1"/>
    <property type="molecule type" value="Genomic_DNA"/>
</dbReference>
<feature type="non-terminal residue" evidence="1">
    <location>
        <position position="154"/>
    </location>
</feature>
<dbReference type="Proteomes" id="UP000466442">
    <property type="component" value="Unassembled WGS sequence"/>
</dbReference>
<accession>A0A8S9XWH3</accession>
<dbReference type="Gene3D" id="3.90.1200.10">
    <property type="match status" value="1"/>
</dbReference>
<evidence type="ECO:0008006" key="3">
    <source>
        <dbReference type="Google" id="ProtNLM"/>
    </source>
</evidence>
<gene>
    <name evidence="1" type="ORF">GE061_012969</name>
</gene>
<dbReference type="InterPro" id="IPR011009">
    <property type="entry name" value="Kinase-like_dom_sf"/>
</dbReference>
<organism evidence="1 2">
    <name type="scientific">Apolygus lucorum</name>
    <name type="common">Small green plant bug</name>
    <name type="synonym">Lygocoris lucorum</name>
    <dbReference type="NCBI Taxonomy" id="248454"/>
    <lineage>
        <taxon>Eukaryota</taxon>
        <taxon>Metazoa</taxon>
        <taxon>Ecdysozoa</taxon>
        <taxon>Arthropoda</taxon>
        <taxon>Hexapoda</taxon>
        <taxon>Insecta</taxon>
        <taxon>Pterygota</taxon>
        <taxon>Neoptera</taxon>
        <taxon>Paraneoptera</taxon>
        <taxon>Hemiptera</taxon>
        <taxon>Heteroptera</taxon>
        <taxon>Panheteroptera</taxon>
        <taxon>Cimicomorpha</taxon>
        <taxon>Miridae</taxon>
        <taxon>Mirini</taxon>
        <taxon>Apolygus</taxon>
    </lineage>
</organism>
<dbReference type="Pfam" id="PF02958">
    <property type="entry name" value="EcKL"/>
    <property type="match status" value="1"/>
</dbReference>
<dbReference type="OrthoDB" id="191037at2759"/>
<comment type="caution">
    <text evidence="1">The sequence shown here is derived from an EMBL/GenBank/DDBJ whole genome shotgun (WGS) entry which is preliminary data.</text>
</comment>
<dbReference type="AlphaFoldDB" id="A0A8S9XWH3"/>
<sequence length="154" mass="17252">MDLISLQDCRAIAEKCLGSENVVVLKYEITSFEEAAAGFIGASKSLRITAEKDGNTVELDFFTKTLPENEYHRKNVLETKNEVKTNVKNLLASNPSLLSPSKTFRNALAHADLWTNNIMFQYDSSKVITDCILVDYQLVGYCPPSVDVYSMIFI</sequence>
<protein>
    <recommendedName>
        <fullName evidence="3">CHK kinase-like domain-containing protein</fullName>
    </recommendedName>
</protein>
<name>A0A8S9XWH3_APOLU</name>
<evidence type="ECO:0000313" key="1">
    <source>
        <dbReference type="EMBL" id="KAF6212446.1"/>
    </source>
</evidence>